<feature type="region of interest" description="Disordered" evidence="1">
    <location>
        <begin position="168"/>
        <end position="187"/>
    </location>
</feature>
<organism evidence="3 4">
    <name type="scientific">Mycolicibacter heraklionensis</name>
    <dbReference type="NCBI Taxonomy" id="512402"/>
    <lineage>
        <taxon>Bacteria</taxon>
        <taxon>Bacillati</taxon>
        <taxon>Actinomycetota</taxon>
        <taxon>Actinomycetes</taxon>
        <taxon>Mycobacteriales</taxon>
        <taxon>Mycobacteriaceae</taxon>
        <taxon>Mycolicibacter</taxon>
    </lineage>
</organism>
<dbReference type="Gene3D" id="3.40.50.620">
    <property type="entry name" value="HUPs"/>
    <property type="match status" value="2"/>
</dbReference>
<gene>
    <name evidence="3" type="ORF">K3U94_13005</name>
</gene>
<dbReference type="Proteomes" id="UP000825008">
    <property type="component" value="Chromosome"/>
</dbReference>
<dbReference type="InterPro" id="IPR006016">
    <property type="entry name" value="UspA"/>
</dbReference>
<accession>A0A9X7ZF40</accession>
<name>A0A9X7ZF40_9MYCO</name>
<feature type="domain" description="UspA" evidence="2">
    <location>
        <begin position="136"/>
        <end position="266"/>
    </location>
</feature>
<dbReference type="AlphaFoldDB" id="A0A9X7ZF40"/>
<dbReference type="SUPFAM" id="SSF52402">
    <property type="entry name" value="Adenine nucleotide alpha hydrolases-like"/>
    <property type="match status" value="2"/>
</dbReference>
<dbReference type="KEGG" id="mher:K3U94_13005"/>
<evidence type="ECO:0000313" key="4">
    <source>
        <dbReference type="Proteomes" id="UP000825008"/>
    </source>
</evidence>
<sequence length="272" mass="29062">MVGVDGSRAATQAALWAVDEAVDRDVPLRLLCAVDDTSTDPEDASAEKTIRNAARTIKSLGKPVTVEAEIVHRRPVAALAEASRAAAVVCVGSIGFHHALRGRIGSTASAVATAAHCPVAIVPRTGNSATGRTGLVLAVVDGSSATDCVLELSVAEARLRASPLRVFTRHQPRPARPNDTATPSDQRLATELERRVAHWRKKHPDLNVELVSDHNGMLNYLEHLQRNAVPIQLVVLDPRRPGPLDVLLGPAGRAVLEAAGCTVMICDRRRWL</sequence>
<evidence type="ECO:0000259" key="2">
    <source>
        <dbReference type="Pfam" id="PF00582"/>
    </source>
</evidence>
<proteinExistence type="predicted"/>
<dbReference type="InterPro" id="IPR014729">
    <property type="entry name" value="Rossmann-like_a/b/a_fold"/>
</dbReference>
<dbReference type="Pfam" id="PF00582">
    <property type="entry name" value="Usp"/>
    <property type="match status" value="2"/>
</dbReference>
<feature type="domain" description="UspA" evidence="2">
    <location>
        <begin position="1"/>
        <end position="123"/>
    </location>
</feature>
<evidence type="ECO:0000256" key="1">
    <source>
        <dbReference type="SAM" id="MobiDB-lite"/>
    </source>
</evidence>
<dbReference type="RefSeq" id="WP_220693990.1">
    <property type="nucleotide sequence ID" value="NZ_CP080997.1"/>
</dbReference>
<reference evidence="3" key="1">
    <citation type="submission" date="2021-08" db="EMBL/GenBank/DDBJ databases">
        <title>Whole genome sequencing of non-tuberculosis mycobacteria type-strains.</title>
        <authorList>
            <person name="Igarashi Y."/>
            <person name="Osugi A."/>
            <person name="Mitarai S."/>
        </authorList>
    </citation>
    <scope>NUCLEOTIDE SEQUENCE</scope>
    <source>
        <strain evidence="3">JCM 30995</strain>
    </source>
</reference>
<dbReference type="EMBL" id="CP080997">
    <property type="protein sequence ID" value="QZA05992.1"/>
    <property type="molecule type" value="Genomic_DNA"/>
</dbReference>
<evidence type="ECO:0000313" key="3">
    <source>
        <dbReference type="EMBL" id="QZA05992.1"/>
    </source>
</evidence>
<protein>
    <submittedName>
        <fullName evidence="3">Universal stress protein</fullName>
    </submittedName>
</protein>